<comment type="catalytic activity">
    <reaction evidence="10 11">
        <text>(1S,2R)-1-C-(indol-3-yl)glycerol 3-phosphate + L-serine = D-glyceraldehyde 3-phosphate + L-tryptophan + H2O</text>
        <dbReference type="Rhea" id="RHEA:10532"/>
        <dbReference type="ChEBI" id="CHEBI:15377"/>
        <dbReference type="ChEBI" id="CHEBI:33384"/>
        <dbReference type="ChEBI" id="CHEBI:57912"/>
        <dbReference type="ChEBI" id="CHEBI:58866"/>
        <dbReference type="ChEBI" id="CHEBI:59776"/>
        <dbReference type="EC" id="4.2.1.20"/>
    </reaction>
</comment>
<comment type="function">
    <text evidence="11">The beta subunit is responsible for the synthesis of L-tryptophan from indole and L-serine.</text>
</comment>
<comment type="similarity">
    <text evidence="3 11">Belongs to the TrpB family.</text>
</comment>
<dbReference type="Proteomes" id="UP000520770">
    <property type="component" value="Unassembled WGS sequence"/>
</dbReference>
<name>A0A7W6SCW7_9HYPH</name>
<dbReference type="InterPro" id="IPR036052">
    <property type="entry name" value="TrpB-like_PALP_sf"/>
</dbReference>
<evidence type="ECO:0000256" key="8">
    <source>
        <dbReference type="ARBA" id="ARBA00023141"/>
    </source>
</evidence>
<evidence type="ECO:0000256" key="1">
    <source>
        <dbReference type="ARBA" id="ARBA00001933"/>
    </source>
</evidence>
<gene>
    <name evidence="11" type="primary">trpB</name>
    <name evidence="14" type="ORF">GGE31_005183</name>
    <name evidence="13" type="ORF">GGE33_005226</name>
    <name evidence="15" type="ORF">GGE35_005107</name>
</gene>
<dbReference type="RefSeq" id="WP_183829724.1">
    <property type="nucleotide sequence ID" value="NZ_JACIGW010000011.1"/>
</dbReference>
<dbReference type="FunFam" id="3.40.50.1100:FF:000004">
    <property type="entry name" value="Tryptophan synthase beta chain"/>
    <property type="match status" value="1"/>
</dbReference>
<comment type="cofactor">
    <cofactor evidence="1 11">
        <name>pyridoxal 5'-phosphate</name>
        <dbReference type="ChEBI" id="CHEBI:597326"/>
    </cofactor>
</comment>
<accession>A0A7W6SCW7</accession>
<comment type="pathway">
    <text evidence="2 11">Amino-acid biosynthesis; L-tryptophan biosynthesis; L-tryptophan from chorismate: step 5/5.</text>
</comment>
<feature type="domain" description="Tryptophan synthase beta chain-like PALP" evidence="12">
    <location>
        <begin position="65"/>
        <end position="389"/>
    </location>
</feature>
<protein>
    <recommendedName>
        <fullName evidence="11">Tryptophan synthase beta chain</fullName>
        <ecNumber evidence="11">4.2.1.20</ecNumber>
    </recommendedName>
</protein>
<dbReference type="InterPro" id="IPR001926">
    <property type="entry name" value="TrpB-like_PALP"/>
</dbReference>
<dbReference type="FunFam" id="3.40.50.1100:FF:000001">
    <property type="entry name" value="Tryptophan synthase beta chain"/>
    <property type="match status" value="1"/>
</dbReference>
<dbReference type="UniPathway" id="UPA00035">
    <property type="reaction ID" value="UER00044"/>
</dbReference>
<comment type="caution">
    <text evidence="13">The sequence shown here is derived from an EMBL/GenBank/DDBJ whole genome shotgun (WGS) entry which is preliminary data.</text>
</comment>
<evidence type="ECO:0000313" key="17">
    <source>
        <dbReference type="Proteomes" id="UP000524535"/>
    </source>
</evidence>
<reference evidence="16 17" key="1">
    <citation type="submission" date="2020-08" db="EMBL/GenBank/DDBJ databases">
        <title>Genomic Encyclopedia of Type Strains, Phase IV (KMG-V): Genome sequencing to study the core and pangenomes of soil and plant-associated prokaryotes.</title>
        <authorList>
            <person name="Whitman W."/>
        </authorList>
    </citation>
    <scope>NUCLEOTIDE SEQUENCE [LARGE SCALE GENOMIC DNA]</scope>
    <source>
        <strain evidence="14 17">SEMIA 444</strain>
        <strain evidence="13 16">SEMIA 448</strain>
        <strain evidence="15 18">SEMIA 452</strain>
    </source>
</reference>
<dbReference type="HAMAP" id="MF_00133">
    <property type="entry name" value="Trp_synth_beta"/>
    <property type="match status" value="1"/>
</dbReference>
<dbReference type="Proteomes" id="UP000576087">
    <property type="component" value="Unassembled WGS sequence"/>
</dbReference>
<proteinExistence type="inferred from homology"/>
<keyword evidence="8 11" id="KW-0057">Aromatic amino acid biosynthesis</keyword>
<dbReference type="InterPro" id="IPR023026">
    <property type="entry name" value="Trp_synth_beta/beta-like"/>
</dbReference>
<dbReference type="AlphaFoldDB" id="A0A7W6SCW7"/>
<organism evidence="13 16">
    <name type="scientific">Aliirhizobium cellulosilyticum</name>
    <dbReference type="NCBI Taxonomy" id="393664"/>
    <lineage>
        <taxon>Bacteria</taxon>
        <taxon>Pseudomonadati</taxon>
        <taxon>Pseudomonadota</taxon>
        <taxon>Alphaproteobacteria</taxon>
        <taxon>Hyphomicrobiales</taxon>
        <taxon>Rhizobiaceae</taxon>
        <taxon>Aliirhizobium</taxon>
    </lineage>
</organism>
<dbReference type="Gene3D" id="3.40.50.1100">
    <property type="match status" value="2"/>
</dbReference>
<evidence type="ECO:0000313" key="16">
    <source>
        <dbReference type="Proteomes" id="UP000520770"/>
    </source>
</evidence>
<sequence length="406" mass="43756">MNDTPKPNSFRSGPDEDGRFGIFGGRFVAETLMPLILDLQAEWEKAKNDPEFQKELADLGTHYIGRPSPLYYAERLTEHLGGAKIYFKREELNHTGSHKINNCIGQILLAKRMGKTRIIAETGAGQHGVASATVAARFGLPCVVYMGATDVERQAPNVFRMKLLGAEVKAVTAGSGTLKDAMNEALRDWVTNVDDTYYLIGTAAGPHPYPEMVRDFQAVIGQEAREQILEAEGRLPDVVIAAVGGGSNAIGLFHPFLDDEGVKIVGVEAGGHGLDGNEHCASITAGSPGVLHGNRTYLLQDKDGQILEGHSISAGLDYPGIGPEHSWLNDIGRAEYVPVMDDEALEAFQLLTKLEGIIPALEPSHAIAEVIKRAPKMGKDQIILMNLSGRGDKDIFTVGKLLGVGL</sequence>
<keyword evidence="9 11" id="KW-0456">Lyase</keyword>
<dbReference type="EMBL" id="JACIGW010000011">
    <property type="protein sequence ID" value="MBB4351444.1"/>
    <property type="molecule type" value="Genomic_DNA"/>
</dbReference>
<dbReference type="PROSITE" id="PS00168">
    <property type="entry name" value="TRP_SYNTHASE_BETA"/>
    <property type="match status" value="1"/>
</dbReference>
<dbReference type="PANTHER" id="PTHR48077:SF3">
    <property type="entry name" value="TRYPTOPHAN SYNTHASE"/>
    <property type="match status" value="1"/>
</dbReference>
<dbReference type="InterPro" id="IPR006654">
    <property type="entry name" value="Trp_synth_beta"/>
</dbReference>
<dbReference type="CDD" id="cd06446">
    <property type="entry name" value="Trp-synth_B"/>
    <property type="match status" value="1"/>
</dbReference>
<evidence type="ECO:0000313" key="13">
    <source>
        <dbReference type="EMBL" id="MBB4351444.1"/>
    </source>
</evidence>
<evidence type="ECO:0000313" key="14">
    <source>
        <dbReference type="EMBL" id="MBB4414637.1"/>
    </source>
</evidence>
<evidence type="ECO:0000256" key="5">
    <source>
        <dbReference type="ARBA" id="ARBA00022605"/>
    </source>
</evidence>
<keyword evidence="17" id="KW-1185">Reference proteome</keyword>
<evidence type="ECO:0000256" key="2">
    <source>
        <dbReference type="ARBA" id="ARBA00004733"/>
    </source>
</evidence>
<comment type="subunit">
    <text evidence="4 11">Tetramer of two alpha and two beta chains.</text>
</comment>
<keyword evidence="6 11" id="KW-0822">Tryptophan biosynthesis</keyword>
<dbReference type="PIRSF" id="PIRSF001413">
    <property type="entry name" value="Trp_syn_beta"/>
    <property type="match status" value="1"/>
</dbReference>
<evidence type="ECO:0000256" key="11">
    <source>
        <dbReference type="HAMAP-Rule" id="MF_00133"/>
    </source>
</evidence>
<evidence type="ECO:0000256" key="4">
    <source>
        <dbReference type="ARBA" id="ARBA00011270"/>
    </source>
</evidence>
<evidence type="ECO:0000256" key="3">
    <source>
        <dbReference type="ARBA" id="ARBA00009982"/>
    </source>
</evidence>
<evidence type="ECO:0000313" key="15">
    <source>
        <dbReference type="EMBL" id="MBB4449253.1"/>
    </source>
</evidence>
<evidence type="ECO:0000313" key="18">
    <source>
        <dbReference type="Proteomes" id="UP000576087"/>
    </source>
</evidence>
<dbReference type="EC" id="4.2.1.20" evidence="11"/>
<dbReference type="EMBL" id="JACIGY010000012">
    <property type="protein sequence ID" value="MBB4414637.1"/>
    <property type="molecule type" value="Genomic_DNA"/>
</dbReference>
<dbReference type="SUPFAM" id="SSF53686">
    <property type="entry name" value="Tryptophan synthase beta subunit-like PLP-dependent enzymes"/>
    <property type="match status" value="1"/>
</dbReference>
<dbReference type="Proteomes" id="UP000524535">
    <property type="component" value="Unassembled WGS sequence"/>
</dbReference>
<dbReference type="GO" id="GO:0005737">
    <property type="term" value="C:cytoplasm"/>
    <property type="evidence" value="ECO:0007669"/>
    <property type="project" value="TreeGrafter"/>
</dbReference>
<dbReference type="EMBL" id="JACIHM010000012">
    <property type="protein sequence ID" value="MBB4449253.1"/>
    <property type="molecule type" value="Genomic_DNA"/>
</dbReference>
<dbReference type="PANTHER" id="PTHR48077">
    <property type="entry name" value="TRYPTOPHAN SYNTHASE-RELATED"/>
    <property type="match status" value="1"/>
</dbReference>
<keyword evidence="5 11" id="KW-0028">Amino-acid biosynthesis</keyword>
<evidence type="ECO:0000256" key="10">
    <source>
        <dbReference type="ARBA" id="ARBA00049047"/>
    </source>
</evidence>
<dbReference type="GO" id="GO:0004834">
    <property type="term" value="F:tryptophan synthase activity"/>
    <property type="evidence" value="ECO:0007669"/>
    <property type="project" value="UniProtKB-UniRule"/>
</dbReference>
<dbReference type="NCBIfam" id="TIGR00263">
    <property type="entry name" value="trpB"/>
    <property type="match status" value="1"/>
</dbReference>
<evidence type="ECO:0000256" key="6">
    <source>
        <dbReference type="ARBA" id="ARBA00022822"/>
    </source>
</evidence>
<feature type="modified residue" description="N6-(pyridoxal phosphate)lysine" evidence="11">
    <location>
        <position position="99"/>
    </location>
</feature>
<evidence type="ECO:0000259" key="12">
    <source>
        <dbReference type="Pfam" id="PF00291"/>
    </source>
</evidence>
<dbReference type="Pfam" id="PF00291">
    <property type="entry name" value="PALP"/>
    <property type="match status" value="1"/>
</dbReference>
<keyword evidence="7 11" id="KW-0663">Pyridoxal phosphate</keyword>
<dbReference type="InterPro" id="IPR006653">
    <property type="entry name" value="Trp_synth_b_CS"/>
</dbReference>
<evidence type="ECO:0000256" key="7">
    <source>
        <dbReference type="ARBA" id="ARBA00022898"/>
    </source>
</evidence>
<evidence type="ECO:0000256" key="9">
    <source>
        <dbReference type="ARBA" id="ARBA00023239"/>
    </source>
</evidence>